<feature type="signal peptide" evidence="1">
    <location>
        <begin position="1"/>
        <end position="21"/>
    </location>
</feature>
<dbReference type="NCBIfam" id="TIGR04183">
    <property type="entry name" value="Por_Secre_tail"/>
    <property type="match status" value="1"/>
</dbReference>
<feature type="chain" id="PRO_5019354296" evidence="1">
    <location>
        <begin position="22"/>
        <end position="318"/>
    </location>
</feature>
<accession>A0A3S9PBG6</accession>
<evidence type="ECO:0000313" key="3">
    <source>
        <dbReference type="Proteomes" id="UP000267268"/>
    </source>
</evidence>
<dbReference type="RefSeq" id="WP_126620304.1">
    <property type="nucleotide sequence ID" value="NZ_CP034563.1"/>
</dbReference>
<reference evidence="2 3" key="1">
    <citation type="submission" date="2018-12" db="EMBL/GenBank/DDBJ databases">
        <title>Flammeovirga pectinis sp. nov., isolated from the gut of the Korean scallop, Patinopecten yessoensis.</title>
        <authorList>
            <person name="Bae J.-W."/>
            <person name="Jeong Y.-S."/>
            <person name="Kang W."/>
        </authorList>
    </citation>
    <scope>NUCLEOTIDE SEQUENCE [LARGE SCALE GENOMIC DNA]</scope>
    <source>
        <strain evidence="2 3">L12M1</strain>
    </source>
</reference>
<proteinExistence type="predicted"/>
<gene>
    <name evidence="2" type="ORF">EI427_25220</name>
</gene>
<evidence type="ECO:0000256" key="1">
    <source>
        <dbReference type="SAM" id="SignalP"/>
    </source>
</evidence>
<dbReference type="EMBL" id="CP034563">
    <property type="protein sequence ID" value="AZQ65517.1"/>
    <property type="molecule type" value="Genomic_DNA"/>
</dbReference>
<dbReference type="InterPro" id="IPR026444">
    <property type="entry name" value="Secre_tail"/>
</dbReference>
<keyword evidence="1" id="KW-0732">Signal</keyword>
<protein>
    <submittedName>
        <fullName evidence="2">T9SS type A sorting domain-containing protein</fullName>
    </submittedName>
</protein>
<dbReference type="Proteomes" id="UP000267268">
    <property type="component" value="Chromosome 2"/>
</dbReference>
<keyword evidence="3" id="KW-1185">Reference proteome</keyword>
<dbReference type="OrthoDB" id="976481at2"/>
<dbReference type="AlphaFoldDB" id="A0A3S9PBG6"/>
<organism evidence="2 3">
    <name type="scientific">Flammeovirga pectinis</name>
    <dbReference type="NCBI Taxonomy" id="2494373"/>
    <lineage>
        <taxon>Bacteria</taxon>
        <taxon>Pseudomonadati</taxon>
        <taxon>Bacteroidota</taxon>
        <taxon>Cytophagia</taxon>
        <taxon>Cytophagales</taxon>
        <taxon>Flammeovirgaceae</taxon>
        <taxon>Flammeovirga</taxon>
    </lineage>
</organism>
<sequence>MKKYILLIFAPFLIASCTTLDSEPLAFKASEINYTENAFFVDENTIYIDDINGGEYEYYNNSDDILEISFDSLTVSDAKITFMGTGPINLYINGDVIFIKTEFIRNNKNYRVIVKPNSSLILNDNDPLITTENEQEYSEEDLPVELISFDSKLVNNQVVLDWSTATEINSDNFEIQRSIDTRNWAVIGNVKAAGNSSTKLDYQFIDTNLPVASVVYYRLVETDLDGLSQTFGPNAIYLEQTQNTVSIYPNPVNYGENIHVVSTYNNMDIRIFDASGRTYAEFETEYNHIELPMIYGQGVLFIEVKSGAATTTEKVIVR</sequence>
<dbReference type="KEGG" id="fll:EI427_25220"/>
<dbReference type="PROSITE" id="PS51257">
    <property type="entry name" value="PROKAR_LIPOPROTEIN"/>
    <property type="match status" value="1"/>
</dbReference>
<evidence type="ECO:0000313" key="2">
    <source>
        <dbReference type="EMBL" id="AZQ65517.1"/>
    </source>
</evidence>
<name>A0A3S9PBG6_9BACT</name>